<dbReference type="Proteomes" id="UP000649955">
    <property type="component" value="Unassembled WGS sequence"/>
</dbReference>
<dbReference type="EMBL" id="BNAW01000001">
    <property type="protein sequence ID" value="GHF91397.1"/>
    <property type="molecule type" value="Genomic_DNA"/>
</dbReference>
<keyword evidence="2" id="KW-1185">Reference proteome</keyword>
<proteinExistence type="predicted"/>
<dbReference type="NCBIfam" id="NF040657">
    <property type="entry name" value="immun_SitI3"/>
    <property type="match status" value="1"/>
</dbReference>
<organism evidence="1 2">
    <name type="scientific">Amycolatopsis bullii</name>
    <dbReference type="NCBI Taxonomy" id="941987"/>
    <lineage>
        <taxon>Bacteria</taxon>
        <taxon>Bacillati</taxon>
        <taxon>Actinomycetota</taxon>
        <taxon>Actinomycetes</taxon>
        <taxon>Pseudonocardiales</taxon>
        <taxon>Pseudonocardiaceae</taxon>
        <taxon>Amycolatopsis</taxon>
    </lineage>
</organism>
<evidence type="ECO:0000313" key="1">
    <source>
        <dbReference type="EMBL" id="GHF91397.1"/>
    </source>
</evidence>
<evidence type="ECO:0000313" key="2">
    <source>
        <dbReference type="Proteomes" id="UP000649955"/>
    </source>
</evidence>
<protein>
    <submittedName>
        <fullName evidence="1">Uncharacterized protein</fullName>
    </submittedName>
</protein>
<gene>
    <name evidence="1" type="ORF">GCM10017567_01900</name>
</gene>
<name>A0ABQ3K0D1_9PSEU</name>
<accession>A0ABQ3K0D1</accession>
<reference evidence="2" key="1">
    <citation type="journal article" date="2019" name="Int. J. Syst. Evol. Microbiol.">
        <title>The Global Catalogue of Microorganisms (GCM) 10K type strain sequencing project: providing services to taxonomists for standard genome sequencing and annotation.</title>
        <authorList>
            <consortium name="The Broad Institute Genomics Platform"/>
            <consortium name="The Broad Institute Genome Sequencing Center for Infectious Disease"/>
            <person name="Wu L."/>
            <person name="Ma J."/>
        </authorList>
    </citation>
    <scope>NUCLEOTIDE SEQUENCE [LARGE SCALE GENOMIC DNA]</scope>
    <source>
        <strain evidence="2">CGMCC 4.7680</strain>
    </source>
</reference>
<comment type="caution">
    <text evidence="1">The sequence shown here is derived from an EMBL/GenBank/DDBJ whole genome shotgun (WGS) entry which is preliminary data.</text>
</comment>
<dbReference type="InterPro" id="IPR049799">
    <property type="entry name" value="SitI3-like"/>
</dbReference>
<sequence>MTMSITYELDLGAATTPKAVLAVLVDAVPGAVTEHDAAGASLRGGGWFSVDAAEYDPPDPVENQFGFAPTVEVVFGLSKTGDFDSQETDVLRLVLAVLARIPGDALFHSQYSEVWLHRLAGRLTVNDTLWGPQRLALLPQPYERRPMAFR</sequence>